<dbReference type="GO" id="GO:0016747">
    <property type="term" value="F:acyltransferase activity, transferring groups other than amino-acyl groups"/>
    <property type="evidence" value="ECO:0007669"/>
    <property type="project" value="InterPro"/>
</dbReference>
<dbReference type="Pfam" id="PF00903">
    <property type="entry name" value="Glyoxalase"/>
    <property type="match status" value="1"/>
</dbReference>
<evidence type="ECO:0000256" key="3">
    <source>
        <dbReference type="ARBA" id="ARBA00023251"/>
    </source>
</evidence>
<dbReference type="PROSITE" id="PS51819">
    <property type="entry name" value="VOC"/>
    <property type="match status" value="1"/>
</dbReference>
<feature type="domain" description="N-acetyltransferase" evidence="4">
    <location>
        <begin position="10"/>
        <end position="168"/>
    </location>
</feature>
<dbReference type="InterPro" id="IPR016181">
    <property type="entry name" value="Acyl_CoA_acyltransferase"/>
</dbReference>
<dbReference type="CDD" id="cd04301">
    <property type="entry name" value="NAT_SF"/>
    <property type="match status" value="1"/>
</dbReference>
<dbReference type="InterPro" id="IPR000335">
    <property type="entry name" value="Bleomycin-R"/>
</dbReference>
<evidence type="ECO:0000259" key="4">
    <source>
        <dbReference type="PROSITE" id="PS51186"/>
    </source>
</evidence>
<dbReference type="SUPFAM" id="SSF54593">
    <property type="entry name" value="Glyoxalase/Bleomycin resistance protein/Dihydroxybiphenyl dioxygenase"/>
    <property type="match status" value="1"/>
</dbReference>
<evidence type="ECO:0000259" key="5">
    <source>
        <dbReference type="PROSITE" id="PS51819"/>
    </source>
</evidence>
<evidence type="ECO:0000256" key="1">
    <source>
        <dbReference type="ARBA" id="ARBA00011051"/>
    </source>
</evidence>
<dbReference type="EMBL" id="VXRG01000117">
    <property type="protein sequence ID" value="MXY94603.1"/>
    <property type="molecule type" value="Genomic_DNA"/>
</dbReference>
<feature type="domain" description="VOC" evidence="5">
    <location>
        <begin position="181"/>
        <end position="302"/>
    </location>
</feature>
<dbReference type="InterPro" id="IPR004360">
    <property type="entry name" value="Glyas_Fos-R_dOase_dom"/>
</dbReference>
<dbReference type="PANTHER" id="PTHR43792">
    <property type="entry name" value="GNAT FAMILY, PUTATIVE (AFU_ORTHOLOGUE AFUA_3G00765)-RELATED-RELATED"/>
    <property type="match status" value="1"/>
</dbReference>
<dbReference type="InterPro" id="IPR037523">
    <property type="entry name" value="VOC_core"/>
</dbReference>
<protein>
    <recommendedName>
        <fullName evidence="2">Bleomycin resistance protein</fullName>
    </recommendedName>
</protein>
<dbReference type="Gene3D" id="3.40.630.30">
    <property type="match status" value="1"/>
</dbReference>
<evidence type="ECO:0000256" key="2">
    <source>
        <dbReference type="ARBA" id="ARBA00021572"/>
    </source>
</evidence>
<organism evidence="6">
    <name type="scientific">Caldilineaceae bacterium SB0664_bin_27</name>
    <dbReference type="NCBI Taxonomy" id="2605260"/>
    <lineage>
        <taxon>Bacteria</taxon>
        <taxon>Bacillati</taxon>
        <taxon>Chloroflexota</taxon>
        <taxon>Caldilineae</taxon>
        <taxon>Caldilineales</taxon>
        <taxon>Caldilineaceae</taxon>
    </lineage>
</organism>
<reference evidence="6" key="1">
    <citation type="submission" date="2019-09" db="EMBL/GenBank/DDBJ databases">
        <title>Characterisation of the sponge microbiome using genome-centric metagenomics.</title>
        <authorList>
            <person name="Engelberts J.P."/>
            <person name="Robbins S.J."/>
            <person name="De Goeij J.M."/>
            <person name="Aranda M."/>
            <person name="Bell S.C."/>
            <person name="Webster N.S."/>
        </authorList>
    </citation>
    <scope>NUCLEOTIDE SEQUENCE</scope>
    <source>
        <strain evidence="6">SB0664_bin_27</strain>
    </source>
</reference>
<dbReference type="InterPro" id="IPR000182">
    <property type="entry name" value="GNAT_dom"/>
</dbReference>
<dbReference type="CDD" id="cd08349">
    <property type="entry name" value="BLMA_like"/>
    <property type="match status" value="1"/>
</dbReference>
<keyword evidence="6" id="KW-0808">Transferase</keyword>
<dbReference type="AlphaFoldDB" id="A0A6B0YV79"/>
<dbReference type="PROSITE" id="PS51186">
    <property type="entry name" value="GNAT"/>
    <property type="match status" value="1"/>
</dbReference>
<gene>
    <name evidence="6" type="ORF">F4Y42_14270</name>
</gene>
<evidence type="ECO:0000313" key="6">
    <source>
        <dbReference type="EMBL" id="MXY94603.1"/>
    </source>
</evidence>
<sequence>MHSTLRTERLILRPLAVDDSEDLFDAYRRPEAMRFMDDAAHTSATETKKMVDGMLDGPGTVWTVRTAEDGPALGYVDYIGNAGVPGMGYFLHPDHWGNGYMSEAVRAALDYGFDEMGLDRVELWISEENRASVRVAEKVGFRRRGRMRQKYHQDETGHDKITYGITAEQWRTGQLAGNAQAAYSLAPILAVPDVQVAAEYYCDKLGFTIGFLYGDPPTHAGIHRGEWTSEGAHIQLTLTDQPLPEKPPVGFYVFMGEDVDGLFEKCQAAGVHIEREPTDEPWGMREFAIRDCNGYLLRFGRPS</sequence>
<dbReference type="GO" id="GO:0046677">
    <property type="term" value="P:response to antibiotic"/>
    <property type="evidence" value="ECO:0007669"/>
    <property type="project" value="UniProtKB-KW"/>
</dbReference>
<dbReference type="PANTHER" id="PTHR43792:SF1">
    <property type="entry name" value="N-ACETYLTRANSFERASE DOMAIN-CONTAINING PROTEIN"/>
    <property type="match status" value="1"/>
</dbReference>
<dbReference type="InterPro" id="IPR051531">
    <property type="entry name" value="N-acetyltransferase"/>
</dbReference>
<comment type="caution">
    <text evidence="6">The sequence shown here is derived from an EMBL/GenBank/DDBJ whole genome shotgun (WGS) entry which is preliminary data.</text>
</comment>
<comment type="similarity">
    <text evidence="1">Belongs to the bleomycin resistance protein family.</text>
</comment>
<proteinExistence type="inferred from homology"/>
<dbReference type="Pfam" id="PF13302">
    <property type="entry name" value="Acetyltransf_3"/>
    <property type="match status" value="1"/>
</dbReference>
<keyword evidence="3" id="KW-0046">Antibiotic resistance</keyword>
<dbReference type="InterPro" id="IPR029068">
    <property type="entry name" value="Glyas_Bleomycin-R_OHBP_Dase"/>
</dbReference>
<dbReference type="Gene3D" id="3.10.180.10">
    <property type="entry name" value="2,3-Dihydroxybiphenyl 1,2-Dioxygenase, domain 1"/>
    <property type="match status" value="1"/>
</dbReference>
<name>A0A6B0YV79_9CHLR</name>
<accession>A0A6B0YV79</accession>
<dbReference type="SUPFAM" id="SSF55729">
    <property type="entry name" value="Acyl-CoA N-acyltransferases (Nat)"/>
    <property type="match status" value="1"/>
</dbReference>